<reference evidence="1 2" key="1">
    <citation type="submission" date="2016-07" db="EMBL/GenBank/DDBJ databases">
        <title>Complete genome sequence of the Lentzea guizhouensis DHS C013.</title>
        <authorList>
            <person name="Cao C."/>
        </authorList>
    </citation>
    <scope>NUCLEOTIDE SEQUENCE [LARGE SCALE GENOMIC DNA]</scope>
    <source>
        <strain evidence="1 2">DHS C013</strain>
    </source>
</reference>
<evidence type="ECO:0000313" key="1">
    <source>
        <dbReference type="EMBL" id="ANZ35298.1"/>
    </source>
</evidence>
<evidence type="ECO:0000313" key="2">
    <source>
        <dbReference type="Proteomes" id="UP000093053"/>
    </source>
</evidence>
<dbReference type="EMBL" id="CP016793">
    <property type="protein sequence ID" value="ANZ35298.1"/>
    <property type="molecule type" value="Genomic_DNA"/>
</dbReference>
<proteinExistence type="predicted"/>
<dbReference type="Proteomes" id="UP000093053">
    <property type="component" value="Chromosome"/>
</dbReference>
<dbReference type="RefSeq" id="WP_065913714.1">
    <property type="nucleotide sequence ID" value="NZ_CP016793.1"/>
</dbReference>
<dbReference type="AlphaFoldDB" id="A0A1B2HC47"/>
<protein>
    <submittedName>
        <fullName evidence="1">Uncharacterized protein</fullName>
    </submittedName>
</protein>
<sequence length="78" mass="8727">MSDQVDEDFDFYWDDDLGSAKEEPDCFSCNDSGCRACARHPENCDCEQCFEAIVAEHEYESDVDAGLISATFADTPPF</sequence>
<name>A0A1B2HC47_9PSEU</name>
<gene>
    <name evidence="1" type="ORF">BBK82_03585</name>
</gene>
<dbReference type="KEGG" id="led:BBK82_03585"/>
<keyword evidence="2" id="KW-1185">Reference proteome</keyword>
<accession>A0A1B2HC47</accession>
<organism evidence="1 2">
    <name type="scientific">Lentzea guizhouensis</name>
    <dbReference type="NCBI Taxonomy" id="1586287"/>
    <lineage>
        <taxon>Bacteria</taxon>
        <taxon>Bacillati</taxon>
        <taxon>Actinomycetota</taxon>
        <taxon>Actinomycetes</taxon>
        <taxon>Pseudonocardiales</taxon>
        <taxon>Pseudonocardiaceae</taxon>
        <taxon>Lentzea</taxon>
    </lineage>
</organism>
<dbReference type="STRING" id="1586287.BBK82_03585"/>